<evidence type="ECO:0000313" key="4">
    <source>
        <dbReference type="Proteomes" id="UP000242188"/>
    </source>
</evidence>
<dbReference type="SMART" id="SM00248">
    <property type="entry name" value="ANK"/>
    <property type="match status" value="5"/>
</dbReference>
<reference evidence="3 4" key="1">
    <citation type="journal article" date="2017" name="Nat. Ecol. Evol.">
        <title>Scallop genome provides insights into evolution of bilaterian karyotype and development.</title>
        <authorList>
            <person name="Wang S."/>
            <person name="Zhang J."/>
            <person name="Jiao W."/>
            <person name="Li J."/>
            <person name="Xun X."/>
            <person name="Sun Y."/>
            <person name="Guo X."/>
            <person name="Huan P."/>
            <person name="Dong B."/>
            <person name="Zhang L."/>
            <person name="Hu X."/>
            <person name="Sun X."/>
            <person name="Wang J."/>
            <person name="Zhao C."/>
            <person name="Wang Y."/>
            <person name="Wang D."/>
            <person name="Huang X."/>
            <person name="Wang R."/>
            <person name="Lv J."/>
            <person name="Li Y."/>
            <person name="Zhang Z."/>
            <person name="Liu B."/>
            <person name="Lu W."/>
            <person name="Hui Y."/>
            <person name="Liang J."/>
            <person name="Zhou Z."/>
            <person name="Hou R."/>
            <person name="Li X."/>
            <person name="Liu Y."/>
            <person name="Li H."/>
            <person name="Ning X."/>
            <person name="Lin Y."/>
            <person name="Zhao L."/>
            <person name="Xing Q."/>
            <person name="Dou J."/>
            <person name="Li Y."/>
            <person name="Mao J."/>
            <person name="Guo H."/>
            <person name="Dou H."/>
            <person name="Li T."/>
            <person name="Mu C."/>
            <person name="Jiang W."/>
            <person name="Fu Q."/>
            <person name="Fu X."/>
            <person name="Miao Y."/>
            <person name="Liu J."/>
            <person name="Yu Q."/>
            <person name="Li R."/>
            <person name="Liao H."/>
            <person name="Li X."/>
            <person name="Kong Y."/>
            <person name="Jiang Z."/>
            <person name="Chourrout D."/>
            <person name="Li R."/>
            <person name="Bao Z."/>
        </authorList>
    </citation>
    <scope>NUCLEOTIDE SEQUENCE [LARGE SCALE GENOMIC DNA]</scope>
    <source>
        <strain evidence="3 4">PY_sf001</strain>
    </source>
</reference>
<evidence type="ECO:0000313" key="3">
    <source>
        <dbReference type="EMBL" id="OWF56845.1"/>
    </source>
</evidence>
<feature type="compositionally biased region" description="Basic and acidic residues" evidence="1">
    <location>
        <begin position="334"/>
        <end position="359"/>
    </location>
</feature>
<feature type="compositionally biased region" description="Polar residues" evidence="1">
    <location>
        <begin position="78"/>
        <end position="92"/>
    </location>
</feature>
<dbReference type="OrthoDB" id="6128463at2759"/>
<comment type="caution">
    <text evidence="3">The sequence shown here is derived from an EMBL/GenBank/DDBJ whole genome shotgun (WGS) entry which is preliminary data.</text>
</comment>
<dbReference type="Proteomes" id="UP000242188">
    <property type="component" value="Unassembled WGS sequence"/>
</dbReference>
<dbReference type="Pfam" id="PF20720">
    <property type="entry name" value="nSTAND3"/>
    <property type="match status" value="1"/>
</dbReference>
<name>A0A210R787_MIZYE</name>
<feature type="region of interest" description="Disordered" evidence="1">
    <location>
        <begin position="69"/>
        <end position="95"/>
    </location>
</feature>
<dbReference type="SUPFAM" id="SSF48403">
    <property type="entry name" value="Ankyrin repeat"/>
    <property type="match status" value="1"/>
</dbReference>
<feature type="region of interest" description="Disordered" evidence="1">
    <location>
        <begin position="304"/>
        <end position="359"/>
    </location>
</feature>
<feature type="compositionally biased region" description="Polar residues" evidence="1">
    <location>
        <begin position="145"/>
        <end position="155"/>
    </location>
</feature>
<proteinExistence type="predicted"/>
<feature type="domain" description="Novel STAND NTPase 3" evidence="2">
    <location>
        <begin position="385"/>
        <end position="549"/>
    </location>
</feature>
<dbReference type="InterPro" id="IPR027417">
    <property type="entry name" value="P-loop_NTPase"/>
</dbReference>
<dbReference type="InterPro" id="IPR049050">
    <property type="entry name" value="nSTAND3"/>
</dbReference>
<gene>
    <name evidence="3" type="ORF">KP79_PYT10082</name>
</gene>
<accession>A0A210R787</accession>
<dbReference type="InterPro" id="IPR002110">
    <property type="entry name" value="Ankyrin_rpt"/>
</dbReference>
<protein>
    <recommendedName>
        <fullName evidence="2">Novel STAND NTPase 3 domain-containing protein</fullName>
    </recommendedName>
</protein>
<evidence type="ECO:0000256" key="1">
    <source>
        <dbReference type="SAM" id="MobiDB-lite"/>
    </source>
</evidence>
<dbReference type="InterPro" id="IPR036770">
    <property type="entry name" value="Ankyrin_rpt-contain_sf"/>
</dbReference>
<evidence type="ECO:0000259" key="2">
    <source>
        <dbReference type="Pfam" id="PF20720"/>
    </source>
</evidence>
<dbReference type="Gene3D" id="1.25.40.20">
    <property type="entry name" value="Ankyrin repeat-containing domain"/>
    <property type="match status" value="1"/>
</dbReference>
<feature type="compositionally biased region" description="Polar residues" evidence="1">
    <location>
        <begin position="323"/>
        <end position="333"/>
    </location>
</feature>
<feature type="region of interest" description="Disordered" evidence="1">
    <location>
        <begin position="141"/>
        <end position="166"/>
    </location>
</feature>
<dbReference type="EMBL" id="NEDP02000029">
    <property type="protein sequence ID" value="OWF56845.1"/>
    <property type="molecule type" value="Genomic_DNA"/>
</dbReference>
<keyword evidence="4" id="KW-1185">Reference proteome</keyword>
<dbReference type="SUPFAM" id="SSF52540">
    <property type="entry name" value="P-loop containing nucleoside triphosphate hydrolases"/>
    <property type="match status" value="1"/>
</dbReference>
<sequence length="1539" mass="172621">MTMGVDLALYRARIGNFVQRKTGQGLSNIEYLLKAIASVRHGLVRSWQCKGTVPFIDLLLLAQGVEPNPGPGVKDQQDPQLASNNEETSSYTGEPVGRHLSREAASSYDVHHNVESSHMRSEVVPSQEQINLERGQLEEMEYGEETTSPKTTLPEENTDSRGYQKGDRIPNIQTITAGASGPEIKHFPVGKMVPAYLQGENTEVTTVAFSQTQGGATGTMVPAHPHGGATGTMVPAYPQGGTTMMQVQEQNIRNVNFSLSGAETNVFGDHNTITINKTDDEAKAIMTDMTALMTDVKEVLSEFKQTRDRQNVDQRMPQKKSQKTSGTQTSAVTKSKENNPRHDQSGEEEKEKEVSARRKYSEDAAEATIAKFIDDSEEVLVERREGIKAVLQRLKDYNMAVITGVTGEGKTTLAAHILKALRDGKLDSAIEAKTPLQMLIPEDWTAVVGAKEGGAKEVVFVDDLFGTSNYQVDLLNRWKPFFSKINQCLEKKKVMLLLTSRTHILTDARRDAGVTDDNIDHILSGKKVVDITYKYQLTPEEQQNMLGNYSILYKRENDFKYSIPSQTQNRSIGFPQVCSLFFNDPQLYEKGQKFFENPDILLEKEIKKMSECEPNKYFALVYCFLQQNQRVDSRDLNPLTMPKDEGKMLKVYADVCGVDSNNPTAVLKKALFSLTRTYLSKYDTVYTFSHESVAENVCLVFGSENPQITLQKCSNRVILELLNLSQADRPTLPHMRVPETCFDVLSKRIYKMLTKGHMISWERLTLESFPRFQNKKFADHFFEYLSKRKLIKEIITVHDNGQSSLLSACANNVAFLSALYRSKVDLDMISQLGALRFTACIQKALLRAIECKNTQSIELLLNQGAVFDTSCLESALRFQNDQNIMKTVLFGNIWTSSELEESRIIRDPTILQKNRCDVSHLKQRLCNIPPLHTERQQEQSKQTRNDAKHGKCFQPMFSELLATAPKSENRESILKAILDSKGKKLSDVICIRRTLGSLDAALIQYALHRCDADTVRFLVLSTKLTDDQLDTMLSQQVHLGNLTNIEILCKAGGRFSHDDFIQRSGSCGYVVSETVSIMATFGQFSADTLSAALKSALCSGSKNTISALRDKGAKYDLDDDTIHKVVCRRDTDVIQTIYKYIDKVHVTIALNAAVRSGLPILAQNLFSRGGKFSEGALIAAVCRTSEVLEMVKIVTNLGKWSCDDFTRALSKAVQICRSDVVSFLHEKGGQFSNVSLLNVLKWNVEHRVQAASIRYMLNARKWSEHQICTALEAGVKKLFVPGGSGKNNWPAFVELMLYKVKHIPVELKDVEKKKIDIINIIKVLENQQRSNHDVLIAILNRSVQHGRVDVAAHLIETGKVCGDDCLVDSVCSEEYVLRSLDDCRPSHSSLSAALVKTIDCGYYQLMVDLHGLGAKFPDGSLRQIVCKRWKPVERVKAVEYVCKSRQWPSEERKEALFEAVKFGDLQMTKCIIAIGARFFDKCLTETMERKMKPTHRLCMIKLIISGQCISKEEINRARIKAATRSEVKVNAFLQQLNTA</sequence>
<organism evidence="3 4">
    <name type="scientific">Mizuhopecten yessoensis</name>
    <name type="common">Japanese scallop</name>
    <name type="synonym">Patinopecten yessoensis</name>
    <dbReference type="NCBI Taxonomy" id="6573"/>
    <lineage>
        <taxon>Eukaryota</taxon>
        <taxon>Metazoa</taxon>
        <taxon>Spiralia</taxon>
        <taxon>Lophotrochozoa</taxon>
        <taxon>Mollusca</taxon>
        <taxon>Bivalvia</taxon>
        <taxon>Autobranchia</taxon>
        <taxon>Pteriomorphia</taxon>
        <taxon>Pectinida</taxon>
        <taxon>Pectinoidea</taxon>
        <taxon>Pectinidae</taxon>
        <taxon>Mizuhopecten</taxon>
    </lineage>
</organism>